<dbReference type="AlphaFoldDB" id="A0A543L7L5"/>
<feature type="chain" id="PRO_5021847944" evidence="1">
    <location>
        <begin position="25"/>
        <end position="125"/>
    </location>
</feature>
<protein>
    <submittedName>
        <fullName evidence="2">Uncharacterized protein</fullName>
    </submittedName>
</protein>
<proteinExistence type="predicted"/>
<evidence type="ECO:0000313" key="2">
    <source>
        <dbReference type="EMBL" id="TQN03322.1"/>
    </source>
</evidence>
<gene>
    <name evidence="2" type="ORF">BDD18_1992</name>
</gene>
<dbReference type="RefSeq" id="WP_142083017.1">
    <property type="nucleotide sequence ID" value="NZ_VFPV01000002.1"/>
</dbReference>
<reference evidence="2 3" key="1">
    <citation type="submission" date="2019-06" db="EMBL/GenBank/DDBJ databases">
        <title>Genomic Encyclopedia of Archaeal and Bacterial Type Strains, Phase II (KMG-II): from individual species to whole genera.</title>
        <authorList>
            <person name="Goeker M."/>
        </authorList>
    </citation>
    <scope>NUCLEOTIDE SEQUENCE [LARGE SCALE GENOMIC DNA]</scope>
    <source>
        <strain evidence="2 3">DSM 7270</strain>
    </source>
</reference>
<evidence type="ECO:0000313" key="3">
    <source>
        <dbReference type="Proteomes" id="UP000316993"/>
    </source>
</evidence>
<dbReference type="PROSITE" id="PS51257">
    <property type="entry name" value="PROKAR_LIPOPROTEIN"/>
    <property type="match status" value="1"/>
</dbReference>
<feature type="signal peptide" evidence="1">
    <location>
        <begin position="1"/>
        <end position="24"/>
    </location>
</feature>
<keyword evidence="1" id="KW-0732">Signal</keyword>
<name>A0A543L7L5_9BURK</name>
<dbReference type="EMBL" id="VFPV01000002">
    <property type="protein sequence ID" value="TQN03322.1"/>
    <property type="molecule type" value="Genomic_DNA"/>
</dbReference>
<dbReference type="Proteomes" id="UP000316993">
    <property type="component" value="Unassembled WGS sequence"/>
</dbReference>
<organism evidence="2 3">
    <name type="scientific">Acidovorax temperans</name>
    <dbReference type="NCBI Taxonomy" id="80878"/>
    <lineage>
        <taxon>Bacteria</taxon>
        <taxon>Pseudomonadati</taxon>
        <taxon>Pseudomonadota</taxon>
        <taxon>Betaproteobacteria</taxon>
        <taxon>Burkholderiales</taxon>
        <taxon>Comamonadaceae</taxon>
        <taxon>Acidovorax</taxon>
    </lineage>
</organism>
<sequence>MKRTAFLTSTCTMAAALACATALAQPANDARARYEEERRACMTQNTQDSQATCLREASAARDAAARGQLSSPGTAAEANARERCKVFQEAADQAECVRRLESTASGSVAGGGLLRESVTTTYEPR</sequence>
<accession>A0A543L7L5</accession>
<comment type="caution">
    <text evidence="2">The sequence shown here is derived from an EMBL/GenBank/DDBJ whole genome shotgun (WGS) entry which is preliminary data.</text>
</comment>
<evidence type="ECO:0000256" key="1">
    <source>
        <dbReference type="SAM" id="SignalP"/>
    </source>
</evidence>